<protein>
    <submittedName>
        <fullName evidence="2">PCI domain-containing protein</fullName>
    </submittedName>
</protein>
<name>A0AC34QFC3_9BILA</name>
<evidence type="ECO:0000313" key="1">
    <source>
        <dbReference type="Proteomes" id="UP000887576"/>
    </source>
</evidence>
<sequence length="510" mass="58267">MVEKMEVDEPVVPVADKKDKKEEPSKADLNAITYENLKDWCSQLERGEVHIVGRVIQFLAKTRKELNVEILTKLITTFITEKSQRDFLLTFIAPHLAGGPESTPMEIDKAKGGARSPRPDRRPANPPAKTTGNPEVELYIQLLVILYLLDNSRLDEVDHCAKNYIGRIDQYEKRSLDPFLAKGFFYLTLVAERLNRIADLRGYLNSRLRVATLRNQTDTMATLIVCLLRVFLLTKNFSAASKLLTKVSFPETASNNDLARFLYYQGRIRAVELDYNGAAQFFQQALRKAPQDSAIGFKQNVQKWVVVIQLLLGQIPERSIFRVAAFKKPLAPYLELTHAVRLGDIIQFNKIVETYKPIFTEDETITLIVRLRQNVIKTAIRQISLAYSRISIKDIAKKLALSSDSEAEYMVTKAIKEGTIDAIVSFDSTADARYMQTVEAENIYRSTEPQFSYDERIKHCLMLHNQAVKALRFPSDKGKNGIESIEQQRERELMELEFAKEMAEEDDDDF</sequence>
<accession>A0AC34QFC3</accession>
<organism evidence="1 2">
    <name type="scientific">Panagrolaimus sp. JU765</name>
    <dbReference type="NCBI Taxonomy" id="591449"/>
    <lineage>
        <taxon>Eukaryota</taxon>
        <taxon>Metazoa</taxon>
        <taxon>Ecdysozoa</taxon>
        <taxon>Nematoda</taxon>
        <taxon>Chromadorea</taxon>
        <taxon>Rhabditida</taxon>
        <taxon>Tylenchina</taxon>
        <taxon>Panagrolaimomorpha</taxon>
        <taxon>Panagrolaimoidea</taxon>
        <taxon>Panagrolaimidae</taxon>
        <taxon>Panagrolaimus</taxon>
    </lineage>
</organism>
<proteinExistence type="predicted"/>
<dbReference type="WBParaSite" id="JU765_v2.g15768.t1">
    <property type="protein sequence ID" value="JU765_v2.g15768.t1"/>
    <property type="gene ID" value="JU765_v2.g15768"/>
</dbReference>
<reference evidence="2" key="1">
    <citation type="submission" date="2022-11" db="UniProtKB">
        <authorList>
            <consortium name="WormBaseParasite"/>
        </authorList>
    </citation>
    <scope>IDENTIFICATION</scope>
</reference>
<evidence type="ECO:0000313" key="2">
    <source>
        <dbReference type="WBParaSite" id="JU765_v2.g15768.t1"/>
    </source>
</evidence>
<dbReference type="Proteomes" id="UP000887576">
    <property type="component" value="Unplaced"/>
</dbReference>